<evidence type="ECO:0000313" key="12">
    <source>
        <dbReference type="Proteomes" id="UP000016519"/>
    </source>
</evidence>
<feature type="active site" description="Proton acceptor" evidence="9">
    <location>
        <position position="208"/>
    </location>
</feature>
<dbReference type="PROSITE" id="PS00171">
    <property type="entry name" value="TIM_1"/>
    <property type="match status" value="1"/>
</dbReference>
<dbReference type="PANTHER" id="PTHR21139:SF42">
    <property type="entry name" value="TRIOSEPHOSPHATE ISOMERASE"/>
    <property type="match status" value="1"/>
</dbReference>
<dbReference type="HOGENOM" id="CLU_024251_2_3_11"/>
<dbReference type="InterPro" id="IPR022896">
    <property type="entry name" value="TrioseP_Isoase_bac/euk"/>
</dbReference>
<keyword evidence="5 9" id="KW-0312">Gluconeogenesis</keyword>
<dbReference type="FunFam" id="3.20.20.70:FF:000016">
    <property type="entry name" value="Triosephosphate isomerase"/>
    <property type="match status" value="1"/>
</dbReference>
<keyword evidence="12" id="KW-1185">Reference proteome</keyword>
<evidence type="ECO:0000256" key="6">
    <source>
        <dbReference type="ARBA" id="ARBA00022490"/>
    </source>
</evidence>
<dbReference type="GO" id="GO:0046166">
    <property type="term" value="P:glyceraldehyde-3-phosphate biosynthetic process"/>
    <property type="evidence" value="ECO:0007669"/>
    <property type="project" value="TreeGrafter"/>
</dbReference>
<dbReference type="SUPFAM" id="SSF51351">
    <property type="entry name" value="Triosephosphate isomerase (TIM)"/>
    <property type="match status" value="1"/>
</dbReference>
<evidence type="ECO:0000313" key="11">
    <source>
        <dbReference type="EMBL" id="ERH30173.1"/>
    </source>
</evidence>
<feature type="binding site" evidence="9">
    <location>
        <position position="254"/>
    </location>
    <ligand>
        <name>substrate</name>
    </ligand>
</feature>
<dbReference type="InterPro" id="IPR000652">
    <property type="entry name" value="Triosephosphate_isomerase"/>
</dbReference>
<comment type="pathway">
    <text evidence="9 10">Carbohydrate biosynthesis; gluconeogenesis.</text>
</comment>
<evidence type="ECO:0000256" key="2">
    <source>
        <dbReference type="ARBA" id="ARBA00007422"/>
    </source>
</evidence>
<dbReference type="GO" id="GO:0019563">
    <property type="term" value="P:glycerol catabolic process"/>
    <property type="evidence" value="ECO:0007669"/>
    <property type="project" value="TreeGrafter"/>
</dbReference>
<reference evidence="11 12" key="1">
    <citation type="submission" date="2013-08" db="EMBL/GenBank/DDBJ databases">
        <authorList>
            <person name="Weinstock G."/>
            <person name="Sodergren E."/>
            <person name="Wylie T."/>
            <person name="Fulton L."/>
            <person name="Fulton R."/>
            <person name="Fronick C."/>
            <person name="O'Laughlin M."/>
            <person name="Godfrey J."/>
            <person name="Miner T."/>
            <person name="Herter B."/>
            <person name="Appelbaum E."/>
            <person name="Cordes M."/>
            <person name="Lek S."/>
            <person name="Wollam A."/>
            <person name="Pepin K.H."/>
            <person name="Palsikar V.B."/>
            <person name="Mitreva M."/>
            <person name="Wilson R.K."/>
        </authorList>
    </citation>
    <scope>NUCLEOTIDE SEQUENCE [LARGE SCALE GENOMIC DNA]</scope>
    <source>
        <strain evidence="11 12">F0580</strain>
    </source>
</reference>
<organism evidence="11 12">
    <name type="scientific">Alloscardovia omnicolens F0580</name>
    <dbReference type="NCBI Taxonomy" id="1321816"/>
    <lineage>
        <taxon>Bacteria</taxon>
        <taxon>Bacillati</taxon>
        <taxon>Actinomycetota</taxon>
        <taxon>Actinomycetes</taxon>
        <taxon>Bifidobacteriales</taxon>
        <taxon>Bifidobacteriaceae</taxon>
        <taxon>Alloscardovia</taxon>
    </lineage>
</organism>
<dbReference type="UniPathway" id="UPA00109">
    <property type="reaction ID" value="UER00189"/>
</dbReference>
<name>U1SDZ8_9BIFI</name>
<comment type="caution">
    <text evidence="11">The sequence shown here is derived from an EMBL/GenBank/DDBJ whole genome shotgun (WGS) entry which is preliminary data.</text>
</comment>
<evidence type="ECO:0000256" key="9">
    <source>
        <dbReference type="HAMAP-Rule" id="MF_00147"/>
    </source>
</evidence>
<dbReference type="STRING" id="419015.HMPREF3214_01232"/>
<dbReference type="PANTHER" id="PTHR21139">
    <property type="entry name" value="TRIOSEPHOSPHATE ISOMERASE"/>
    <property type="match status" value="1"/>
</dbReference>
<comment type="similarity">
    <text evidence="2 9 10">Belongs to the triosephosphate isomerase family.</text>
</comment>
<dbReference type="PROSITE" id="PS51440">
    <property type="entry name" value="TIM_2"/>
    <property type="match status" value="1"/>
</dbReference>
<keyword evidence="8 9" id="KW-0413">Isomerase</keyword>
<dbReference type="AlphaFoldDB" id="U1SDZ8"/>
<dbReference type="EC" id="5.3.1.1" evidence="3 9"/>
<dbReference type="HAMAP" id="MF_00147_B">
    <property type="entry name" value="TIM_B"/>
    <property type="match status" value="1"/>
</dbReference>
<dbReference type="CDD" id="cd00311">
    <property type="entry name" value="TIM"/>
    <property type="match status" value="1"/>
</dbReference>
<evidence type="ECO:0000256" key="5">
    <source>
        <dbReference type="ARBA" id="ARBA00022432"/>
    </source>
</evidence>
<proteinExistence type="inferred from homology"/>
<evidence type="ECO:0000256" key="8">
    <source>
        <dbReference type="ARBA" id="ARBA00023235"/>
    </source>
</evidence>
<keyword evidence="7 9" id="KW-0324">Glycolysis</keyword>
<feature type="binding site" evidence="9">
    <location>
        <begin position="44"/>
        <end position="46"/>
    </location>
    <ligand>
        <name>substrate</name>
    </ligand>
</feature>
<evidence type="ECO:0000256" key="4">
    <source>
        <dbReference type="ARBA" id="ARBA00019397"/>
    </source>
</evidence>
<keyword evidence="6 9" id="KW-0963">Cytoplasm</keyword>
<evidence type="ECO:0000256" key="3">
    <source>
        <dbReference type="ARBA" id="ARBA00011940"/>
    </source>
</evidence>
<comment type="function">
    <text evidence="9">Involved in the gluconeogenesis. Catalyzes stereospecifically the conversion of dihydroxyacetone phosphate (DHAP) to D-glyceraldehyde-3-phosphate (G3P).</text>
</comment>
<dbReference type="GO" id="GO:0006094">
    <property type="term" value="P:gluconeogenesis"/>
    <property type="evidence" value="ECO:0007669"/>
    <property type="project" value="UniProtKB-UniRule"/>
</dbReference>
<feature type="binding site" evidence="9">
    <location>
        <begin position="276"/>
        <end position="277"/>
    </location>
    <ligand>
        <name>substrate</name>
    </ligand>
</feature>
<dbReference type="PATRIC" id="fig|1321816.3.peg.1100"/>
<dbReference type="NCBIfam" id="TIGR00419">
    <property type="entry name" value="tim"/>
    <property type="match status" value="1"/>
</dbReference>
<comment type="subcellular location">
    <subcellularLocation>
        <location evidence="9 10">Cytoplasm</location>
    </subcellularLocation>
</comment>
<evidence type="ECO:0000256" key="10">
    <source>
        <dbReference type="RuleBase" id="RU363013"/>
    </source>
</evidence>
<accession>U1SDZ8</accession>
<dbReference type="EMBL" id="AWSI01000036">
    <property type="protein sequence ID" value="ERH30173.1"/>
    <property type="molecule type" value="Genomic_DNA"/>
</dbReference>
<dbReference type="UniPathway" id="UPA00138"/>
<dbReference type="GO" id="GO:0005829">
    <property type="term" value="C:cytosol"/>
    <property type="evidence" value="ECO:0007669"/>
    <property type="project" value="TreeGrafter"/>
</dbReference>
<evidence type="ECO:0000256" key="7">
    <source>
        <dbReference type="ARBA" id="ARBA00023152"/>
    </source>
</evidence>
<feature type="binding site" evidence="9">
    <location>
        <position position="214"/>
    </location>
    <ligand>
        <name>substrate</name>
    </ligand>
</feature>
<protein>
    <recommendedName>
        <fullName evidence="4 9">Triosephosphate isomerase</fullName>
        <shortName evidence="9">TIM</shortName>
        <shortName evidence="9">TPI</shortName>
        <ecNumber evidence="3 9">5.3.1.1</ecNumber>
    </recommendedName>
    <alternativeName>
        <fullName evidence="9">Triose-phosphate isomerase</fullName>
    </alternativeName>
</protein>
<dbReference type="InterPro" id="IPR020861">
    <property type="entry name" value="Triosephosphate_isomerase_AS"/>
</dbReference>
<gene>
    <name evidence="9" type="primary">tpiA</name>
    <name evidence="11" type="ORF">HMPREF9244_01249</name>
</gene>
<dbReference type="Proteomes" id="UP000016519">
    <property type="component" value="Unassembled WGS sequence"/>
</dbReference>
<dbReference type="InterPro" id="IPR035990">
    <property type="entry name" value="TIM_sf"/>
</dbReference>
<dbReference type="InterPro" id="IPR013785">
    <property type="entry name" value="Aldolase_TIM"/>
</dbReference>
<sequence>MMAAVRSFLQRIAAIFYTRTLFYTRTQKSEHNMSSTRRPLIVGNWKMNLDHREATYFVQKLAWLLRDAHFDYEDCDIALLPPFTSIRSVQVLVEADRLHVDYGAQTVSVTAQGAFTGDVSADMLSALGCRYVLVGHSERRRYHSDDDANLVDQVRAVLADGMQPILCVGEGYEERREGIELDYAVGQVDDITRDLSEEDARKMIIAYEPVWAIGTGLVATPQSAQDAAAAIRTHLTRTYSPETAQTVRILYGGSVTAQNATLIMNEARDMDGFLIGGASLNPEEFSSIIRLTHKAAKKRV</sequence>
<dbReference type="Gene3D" id="3.20.20.70">
    <property type="entry name" value="Aldolase class I"/>
    <property type="match status" value="1"/>
</dbReference>
<comment type="pathway">
    <text evidence="1 9 10">Carbohydrate degradation; glycolysis; D-glyceraldehyde 3-phosphate from glycerone phosphate: step 1/1.</text>
</comment>
<dbReference type="GO" id="GO:0006096">
    <property type="term" value="P:glycolytic process"/>
    <property type="evidence" value="ECO:0007669"/>
    <property type="project" value="UniProtKB-UniRule"/>
</dbReference>
<dbReference type="GO" id="GO:0004807">
    <property type="term" value="F:triose-phosphate isomerase activity"/>
    <property type="evidence" value="ECO:0007669"/>
    <property type="project" value="UniProtKB-UniRule"/>
</dbReference>
<feature type="active site" description="Electrophile" evidence="9">
    <location>
        <position position="136"/>
    </location>
</feature>
<dbReference type="Pfam" id="PF00121">
    <property type="entry name" value="TIM"/>
    <property type="match status" value="1"/>
</dbReference>
<comment type="catalytic activity">
    <reaction evidence="9 10">
        <text>D-glyceraldehyde 3-phosphate = dihydroxyacetone phosphate</text>
        <dbReference type="Rhea" id="RHEA:18585"/>
        <dbReference type="ChEBI" id="CHEBI:57642"/>
        <dbReference type="ChEBI" id="CHEBI:59776"/>
        <dbReference type="EC" id="5.3.1.1"/>
    </reaction>
</comment>
<comment type="subunit">
    <text evidence="9 10">Homodimer.</text>
</comment>
<evidence type="ECO:0000256" key="1">
    <source>
        <dbReference type="ARBA" id="ARBA00004680"/>
    </source>
</evidence>